<dbReference type="PANTHER" id="PTHR36838">
    <property type="entry name" value="AUXIN EFFLUX CARRIER FAMILY PROTEIN"/>
    <property type="match status" value="1"/>
</dbReference>
<feature type="transmembrane region" description="Helical" evidence="2">
    <location>
        <begin position="61"/>
        <end position="80"/>
    </location>
</feature>
<evidence type="ECO:0000313" key="4">
    <source>
        <dbReference type="Proteomes" id="UP000298049"/>
    </source>
</evidence>
<feature type="transmembrane region" description="Helical" evidence="2">
    <location>
        <begin position="220"/>
        <end position="240"/>
    </location>
</feature>
<keyword evidence="4" id="KW-1185">Reference proteome</keyword>
<keyword evidence="2" id="KW-0812">Transmembrane</keyword>
<feature type="transmembrane region" description="Helical" evidence="2">
    <location>
        <begin position="92"/>
        <end position="116"/>
    </location>
</feature>
<dbReference type="OrthoDB" id="9810457at2"/>
<sequence length="305" mass="33134">MDTVFPLLLKMLPLYATVALGWVAARYLDVSGRNIANLMLYILTPSVIFGGVIIAPLSAGVLMLPLLVWLACAVIGQIFLRTGHRWLGDERANILSLATCTGNTGYFGIPVALLLFGQEGMSIYIICMLGTTLYENSLGFYIAARGRFPARECFQRVLRLPSVYAFLVAAALNLMELGIPGFMQPLFDNLRGAYSVLGMMIIGMGIGSIGGWIGDRRFTALAFTGKFLAWPALVAFAWAIDTAGPGIYDPQIYRSLFLMSIMPIAANTVVFATLLELHPRQTAGTTLLSTMFALVYIPIMAALVL</sequence>
<dbReference type="EMBL" id="CP031093">
    <property type="protein sequence ID" value="QCF26880.1"/>
    <property type="molecule type" value="Genomic_DNA"/>
</dbReference>
<dbReference type="KEGG" id="hmi:soil367_13585"/>
<accession>A0A4V1D8Z2</accession>
<feature type="transmembrane region" description="Helical" evidence="2">
    <location>
        <begin position="252"/>
        <end position="275"/>
    </location>
</feature>
<evidence type="ECO:0000256" key="2">
    <source>
        <dbReference type="SAM" id="Phobius"/>
    </source>
</evidence>
<feature type="transmembrane region" description="Helical" evidence="2">
    <location>
        <begin position="287"/>
        <end position="304"/>
    </location>
</feature>
<dbReference type="RefSeq" id="WP_136549586.1">
    <property type="nucleotide sequence ID" value="NZ_CP031093.1"/>
</dbReference>
<gene>
    <name evidence="3" type="ORF">soil367_13585</name>
</gene>
<feature type="transmembrane region" description="Helical" evidence="2">
    <location>
        <begin position="193"/>
        <end position="213"/>
    </location>
</feature>
<dbReference type="AlphaFoldDB" id="A0A4V1D8Z2"/>
<keyword evidence="1" id="KW-0813">Transport</keyword>
<feature type="transmembrane region" description="Helical" evidence="2">
    <location>
        <begin position="122"/>
        <end position="143"/>
    </location>
</feature>
<protein>
    <submittedName>
        <fullName evidence="3">AEC family transporter</fullName>
    </submittedName>
</protein>
<feature type="transmembrane region" description="Helical" evidence="2">
    <location>
        <begin position="35"/>
        <end position="55"/>
    </location>
</feature>
<organism evidence="3 4">
    <name type="scientific">Hydrocarboniclastica marina</name>
    <dbReference type="NCBI Taxonomy" id="2259620"/>
    <lineage>
        <taxon>Bacteria</taxon>
        <taxon>Pseudomonadati</taxon>
        <taxon>Pseudomonadota</taxon>
        <taxon>Gammaproteobacteria</taxon>
        <taxon>Alteromonadales</taxon>
        <taxon>Alteromonadaceae</taxon>
        <taxon>Hydrocarboniclastica</taxon>
    </lineage>
</organism>
<dbReference type="Proteomes" id="UP000298049">
    <property type="component" value="Chromosome"/>
</dbReference>
<evidence type="ECO:0000313" key="3">
    <source>
        <dbReference type="EMBL" id="QCF26880.1"/>
    </source>
</evidence>
<keyword evidence="2" id="KW-0472">Membrane</keyword>
<dbReference type="PANTHER" id="PTHR36838:SF1">
    <property type="entry name" value="SLR1864 PROTEIN"/>
    <property type="match status" value="1"/>
</dbReference>
<keyword evidence="2" id="KW-1133">Transmembrane helix</keyword>
<name>A0A4V1D8Z2_9ALTE</name>
<reference evidence="3 4" key="1">
    <citation type="submission" date="2018-07" db="EMBL/GenBank/DDBJ databases">
        <title>Marsedoiliclastica nanhaica gen. nov. sp. nov., a novel marine hydrocarbonoclastic bacterium isolated from an in-situ enriched hydrocarbon-degrading consortium in deep-sea sediment.</title>
        <authorList>
            <person name="Dong C."/>
            <person name="Ma T."/>
            <person name="Liu R."/>
            <person name="Shao Z."/>
        </authorList>
    </citation>
    <scope>NUCLEOTIDE SEQUENCE [LARGE SCALE GENOMIC DNA]</scope>
    <source>
        <strain evidence="4">soil36-7</strain>
    </source>
</reference>
<evidence type="ECO:0000256" key="1">
    <source>
        <dbReference type="ARBA" id="ARBA00022448"/>
    </source>
</evidence>
<feature type="transmembrane region" description="Helical" evidence="2">
    <location>
        <begin position="12"/>
        <end position="28"/>
    </location>
</feature>
<feature type="transmembrane region" description="Helical" evidence="2">
    <location>
        <begin position="163"/>
        <end position="187"/>
    </location>
</feature>
<proteinExistence type="predicted"/>